<accession>A0A0B4UL64</accession>
<keyword evidence="3" id="KW-1185">Reference proteome</keyword>
<reference evidence="2 3" key="1">
    <citation type="journal article" date="2009" name="J. Invertebr. Pathol.">
        <title>Identification of a new nucleopolyhedrovirus from naturally-infected Condylorrhiza vestigialis (Guenee) (Lepidoptera: Crambidae) larvae on poplar plantations in South Brazil.</title>
        <authorList>
            <person name="Castro M.E."/>
            <person name="Ribeiro Z.M."/>
            <person name="Santos A.C."/>
            <person name="Souza M.L."/>
            <person name="Machado E.B."/>
            <person name="Sousa N.J."/>
            <person name="Moscardi F."/>
        </authorList>
    </citation>
    <scope>NUCLEOTIDE SEQUENCE [LARGE SCALE GENOMIC DNA]</scope>
</reference>
<dbReference type="Pfam" id="PF02498">
    <property type="entry name" value="Bro-N"/>
    <property type="match status" value="1"/>
</dbReference>
<organism evidence="2 3">
    <name type="scientific">Condylorrhiza vestigialis mutiple nucleopolyhedrovirus</name>
    <dbReference type="NCBI Taxonomy" id="1592576"/>
    <lineage>
        <taxon>Viruses</taxon>
        <taxon>Viruses incertae sedis</taxon>
        <taxon>Naldaviricetes</taxon>
        <taxon>Lefavirales</taxon>
        <taxon>Baculoviridae</taxon>
        <taxon>Alphabaculovirus</taxon>
        <taxon>Alphabaculovirus covestigialis</taxon>
    </lineage>
</organism>
<evidence type="ECO:0000313" key="2">
    <source>
        <dbReference type="EMBL" id="AJD09247.1"/>
    </source>
</evidence>
<name>A0A0B4UL64_9ABAC</name>
<evidence type="ECO:0000259" key="1">
    <source>
        <dbReference type="Pfam" id="PF02498"/>
    </source>
</evidence>
<sequence>MVFIFRARLAAQSKSVDDKYKFTYGELTPGVRAPAADMVAKQGDPLYLQPHTILITKEGVIQLIMKSKLPYPCCRHGGKTGRSVVLAATYNTYY</sequence>
<dbReference type="Proteomes" id="UP000202427">
    <property type="component" value="Segment"/>
</dbReference>
<dbReference type="RefSeq" id="YP_009118565.1">
    <property type="nucleotide sequence ID" value="NC_026430.1"/>
</dbReference>
<proteinExistence type="predicted"/>
<dbReference type="KEGG" id="vg:23301720"/>
<dbReference type="OrthoDB" id="38710at10239"/>
<gene>
    <name evidence="2" type="primary">ORF-82</name>
</gene>
<feature type="domain" description="Bro-N" evidence="1">
    <location>
        <begin position="13"/>
        <end position="71"/>
    </location>
</feature>
<dbReference type="EMBL" id="KJ631623">
    <property type="protein sequence ID" value="AJD09247.1"/>
    <property type="molecule type" value="Genomic_DNA"/>
</dbReference>
<evidence type="ECO:0000313" key="3">
    <source>
        <dbReference type="Proteomes" id="UP000202427"/>
    </source>
</evidence>
<dbReference type="InterPro" id="IPR003497">
    <property type="entry name" value="BRO_N_domain"/>
</dbReference>
<protein>
    <submittedName>
        <fullName evidence="2">Baculovirus repeated namegeneORF</fullName>
    </submittedName>
</protein>
<dbReference type="GeneID" id="23301720"/>